<evidence type="ECO:0000313" key="12">
    <source>
        <dbReference type="Proteomes" id="UP000283872"/>
    </source>
</evidence>
<dbReference type="PANTHER" id="PTHR43133:SF8">
    <property type="entry name" value="RNA POLYMERASE SIGMA FACTOR HI_1459-RELATED"/>
    <property type="match status" value="1"/>
</dbReference>
<accession>A0A3E5E6M5</accession>
<feature type="domain" description="RNA polymerase sigma-70 region 2" evidence="6">
    <location>
        <begin position="16"/>
        <end position="76"/>
    </location>
</feature>
<dbReference type="EMBL" id="QRVA01000002">
    <property type="protein sequence ID" value="RGS19509.1"/>
    <property type="molecule type" value="Genomic_DNA"/>
</dbReference>
<dbReference type="InterPro" id="IPR013249">
    <property type="entry name" value="RNA_pol_sigma70_r4_t2"/>
</dbReference>
<dbReference type="InterPro" id="IPR013324">
    <property type="entry name" value="RNA_pol_sigma_r3/r4-like"/>
</dbReference>
<comment type="similarity">
    <text evidence="1">Belongs to the sigma-70 factor family. ECF subfamily.</text>
</comment>
<proteinExistence type="inferred from homology"/>
<organism evidence="9 12">
    <name type="scientific">Segatella copri</name>
    <dbReference type="NCBI Taxonomy" id="165179"/>
    <lineage>
        <taxon>Bacteria</taxon>
        <taxon>Pseudomonadati</taxon>
        <taxon>Bacteroidota</taxon>
        <taxon>Bacteroidia</taxon>
        <taxon>Bacteroidales</taxon>
        <taxon>Prevotellaceae</taxon>
        <taxon>Segatella</taxon>
    </lineage>
</organism>
<evidence type="ECO:0000313" key="13">
    <source>
        <dbReference type="Proteomes" id="UP000286211"/>
    </source>
</evidence>
<dbReference type="EMBL" id="QRNB01000019">
    <property type="protein sequence ID" value="RHK11240.1"/>
    <property type="molecule type" value="Genomic_DNA"/>
</dbReference>
<feature type="domain" description="RNA polymerase sigma factor 70 region 4 type 2" evidence="7">
    <location>
        <begin position="101"/>
        <end position="152"/>
    </location>
</feature>
<reference evidence="8" key="2">
    <citation type="submission" date="2022-07" db="EMBL/GenBank/DDBJ databases">
        <title>Prevotella copri.</title>
        <authorList>
            <person name="Yang C."/>
        </authorList>
    </citation>
    <scope>NUCLEOTIDE SEQUENCE</scope>
    <source>
        <strain evidence="8">HF1476</strain>
    </source>
</reference>
<evidence type="ECO:0000256" key="2">
    <source>
        <dbReference type="ARBA" id="ARBA00023015"/>
    </source>
</evidence>
<dbReference type="InterPro" id="IPR039425">
    <property type="entry name" value="RNA_pol_sigma-70-like"/>
</dbReference>
<dbReference type="Proteomes" id="UP001204486">
    <property type="component" value="Unassembled WGS sequence"/>
</dbReference>
<dbReference type="Proteomes" id="UP000286211">
    <property type="component" value="Unassembled WGS sequence"/>
</dbReference>
<dbReference type="RefSeq" id="WP_117586595.1">
    <property type="nucleotide sequence ID" value="NZ_JANDWK010000045.1"/>
</dbReference>
<keyword evidence="5" id="KW-0804">Transcription</keyword>
<dbReference type="InterPro" id="IPR014284">
    <property type="entry name" value="RNA_pol_sigma-70_dom"/>
</dbReference>
<dbReference type="InterPro" id="IPR036388">
    <property type="entry name" value="WH-like_DNA-bd_sf"/>
</dbReference>
<dbReference type="AlphaFoldDB" id="A0A3E5E6M5"/>
<dbReference type="Gene3D" id="1.10.1740.10">
    <property type="match status" value="1"/>
</dbReference>
<gene>
    <name evidence="11" type="ORF">DW079_05095</name>
    <name evidence="10" type="ORF">DW250_09015</name>
    <name evidence="9" type="ORF">DWY11_01835</name>
    <name evidence="8" type="ORF">NNC55_13425</name>
</gene>
<dbReference type="NCBIfam" id="TIGR02937">
    <property type="entry name" value="sigma70-ECF"/>
    <property type="match status" value="1"/>
</dbReference>
<dbReference type="EMBL" id="QRIN01000034">
    <property type="protein sequence ID" value="RHG65218.1"/>
    <property type="molecule type" value="Genomic_DNA"/>
</dbReference>
<evidence type="ECO:0000256" key="5">
    <source>
        <dbReference type="ARBA" id="ARBA00023163"/>
    </source>
</evidence>
<evidence type="ECO:0000313" key="11">
    <source>
        <dbReference type="EMBL" id="RHK11240.1"/>
    </source>
</evidence>
<evidence type="ECO:0000256" key="1">
    <source>
        <dbReference type="ARBA" id="ARBA00010641"/>
    </source>
</evidence>
<dbReference type="PANTHER" id="PTHR43133">
    <property type="entry name" value="RNA POLYMERASE ECF-TYPE SIGMA FACTO"/>
    <property type="match status" value="1"/>
</dbReference>
<evidence type="ECO:0000313" key="9">
    <source>
        <dbReference type="EMBL" id="RGS19509.1"/>
    </source>
</evidence>
<evidence type="ECO:0000313" key="14">
    <source>
        <dbReference type="Proteomes" id="UP000286501"/>
    </source>
</evidence>
<dbReference type="InterPro" id="IPR013325">
    <property type="entry name" value="RNA_pol_sigma_r2"/>
</dbReference>
<evidence type="ECO:0000256" key="3">
    <source>
        <dbReference type="ARBA" id="ARBA00023082"/>
    </source>
</evidence>
<evidence type="ECO:0000313" key="10">
    <source>
        <dbReference type="EMBL" id="RHG65218.1"/>
    </source>
</evidence>
<dbReference type="Pfam" id="PF08281">
    <property type="entry name" value="Sigma70_r4_2"/>
    <property type="match status" value="1"/>
</dbReference>
<dbReference type="InterPro" id="IPR007627">
    <property type="entry name" value="RNA_pol_sigma70_r2"/>
</dbReference>
<dbReference type="Proteomes" id="UP000286501">
    <property type="component" value="Unassembled WGS sequence"/>
</dbReference>
<dbReference type="SUPFAM" id="SSF88659">
    <property type="entry name" value="Sigma3 and sigma4 domains of RNA polymerase sigma factors"/>
    <property type="match status" value="1"/>
</dbReference>
<dbReference type="Pfam" id="PF04542">
    <property type="entry name" value="Sigma70_r2"/>
    <property type="match status" value="1"/>
</dbReference>
<keyword evidence="4" id="KW-0238">DNA-binding</keyword>
<evidence type="ECO:0000313" key="8">
    <source>
        <dbReference type="EMBL" id="MCP9600943.1"/>
    </source>
</evidence>
<dbReference type="Proteomes" id="UP000283872">
    <property type="component" value="Unassembled WGS sequence"/>
</dbReference>
<keyword evidence="2" id="KW-0805">Transcription regulation</keyword>
<dbReference type="Gene3D" id="1.10.10.10">
    <property type="entry name" value="Winged helix-like DNA-binding domain superfamily/Winged helix DNA-binding domain"/>
    <property type="match status" value="1"/>
</dbReference>
<dbReference type="SUPFAM" id="SSF88946">
    <property type="entry name" value="Sigma2 domain of RNA polymerase sigma factors"/>
    <property type="match status" value="1"/>
</dbReference>
<dbReference type="EMBL" id="JANDWN010000047">
    <property type="protein sequence ID" value="MCP9600943.1"/>
    <property type="molecule type" value="Genomic_DNA"/>
</dbReference>
<name>A0A3E5E6M5_9BACT</name>
<keyword evidence="3" id="KW-0731">Sigma factor</keyword>
<evidence type="ECO:0000256" key="4">
    <source>
        <dbReference type="ARBA" id="ARBA00023125"/>
    </source>
</evidence>
<dbReference type="GO" id="GO:0006352">
    <property type="term" value="P:DNA-templated transcription initiation"/>
    <property type="evidence" value="ECO:0007669"/>
    <property type="project" value="InterPro"/>
</dbReference>
<evidence type="ECO:0000259" key="6">
    <source>
        <dbReference type="Pfam" id="PF04542"/>
    </source>
</evidence>
<comment type="caution">
    <text evidence="9">The sequence shown here is derived from an EMBL/GenBank/DDBJ whole genome shotgun (WGS) entry which is preliminary data.</text>
</comment>
<evidence type="ECO:0000259" key="7">
    <source>
        <dbReference type="Pfam" id="PF08281"/>
    </source>
</evidence>
<sequence length="171" mass="20464">MRTEEFNHIILPMRSNLKAYALRLTESDDNAEDLVQEVMLRLWDMRQNIHAEDNLKALAITIMRNKFYDQCRHEERNFTTDKVMEVPIEDRRAEQRDEVNLIRQIVAQLPPLQQQIFRMKEIEGYTADEIMQITGCTADNLRKNLSRARLKIRETYMNIVKQNKIKKEEKL</sequence>
<dbReference type="GO" id="GO:0016987">
    <property type="term" value="F:sigma factor activity"/>
    <property type="evidence" value="ECO:0007669"/>
    <property type="project" value="UniProtKB-KW"/>
</dbReference>
<protein>
    <submittedName>
        <fullName evidence="9">RNA polymerase sigma factor</fullName>
    </submittedName>
</protein>
<reference evidence="12 13" key="1">
    <citation type="submission" date="2018-08" db="EMBL/GenBank/DDBJ databases">
        <title>A genome reference for cultivated species of the human gut microbiota.</title>
        <authorList>
            <person name="Zou Y."/>
            <person name="Xue W."/>
            <person name="Luo G."/>
        </authorList>
    </citation>
    <scope>NUCLEOTIDE SEQUENCE [LARGE SCALE GENOMIC DNA]</scope>
    <source>
        <strain evidence="9 12">AF24-12</strain>
        <strain evidence="11 13">AF46-2NS</strain>
        <strain evidence="10 14">AM22-1</strain>
    </source>
</reference>
<dbReference type="GO" id="GO:0003677">
    <property type="term" value="F:DNA binding"/>
    <property type="evidence" value="ECO:0007669"/>
    <property type="project" value="UniProtKB-KW"/>
</dbReference>